<dbReference type="PANTHER" id="PTHR36206">
    <property type="entry name" value="ASPERCRYPTIN BIOSYNTHESIS CLUSTER-SPECIFIC TRANSCRIPTION REGULATOR ATNN-RELATED"/>
    <property type="match status" value="1"/>
</dbReference>
<accession>A0A370U1L5</accession>
<reference evidence="8 9" key="1">
    <citation type="journal article" date="2018" name="IMA Fungus">
        <title>IMA Genome-F 9: Draft genome sequence of Annulohypoxylon stygium, Aspergillus mulundensis, Berkeleyomyces basicola (syn. Thielaviopsis basicola), Ceratocystis smalleyi, two Cercospora beticola strains, Coleophoma cylindrospora, Fusarium fracticaudum, Phialophora cf. hyalina, and Morchella septimelata.</title>
        <authorList>
            <person name="Wingfield B.D."/>
            <person name="Bills G.F."/>
            <person name="Dong Y."/>
            <person name="Huang W."/>
            <person name="Nel W.J."/>
            <person name="Swalarsk-Parry B.S."/>
            <person name="Vaghefi N."/>
            <person name="Wilken P.M."/>
            <person name="An Z."/>
            <person name="de Beer Z.W."/>
            <person name="De Vos L."/>
            <person name="Chen L."/>
            <person name="Duong T.A."/>
            <person name="Gao Y."/>
            <person name="Hammerbacher A."/>
            <person name="Kikkert J.R."/>
            <person name="Li Y."/>
            <person name="Li H."/>
            <person name="Li K."/>
            <person name="Li Q."/>
            <person name="Liu X."/>
            <person name="Ma X."/>
            <person name="Naidoo K."/>
            <person name="Pethybridge S.J."/>
            <person name="Sun J."/>
            <person name="Steenkamp E.T."/>
            <person name="van der Nest M.A."/>
            <person name="van Wyk S."/>
            <person name="Wingfield M.J."/>
            <person name="Xiong C."/>
            <person name="Yue Q."/>
            <person name="Zhang X."/>
        </authorList>
    </citation>
    <scope>NUCLEOTIDE SEQUENCE [LARGE SCALE GENOMIC DNA]</scope>
    <source>
        <strain evidence="8 9">BP 5553</strain>
    </source>
</reference>
<comment type="caution">
    <text evidence="8">The sequence shown here is derived from an EMBL/GenBank/DDBJ whole genome shotgun (WGS) entry which is preliminary data.</text>
</comment>
<dbReference type="InterPro" id="IPR052360">
    <property type="entry name" value="Transcr_Regulatory_Proteins"/>
</dbReference>
<name>A0A370U1L5_9HELO</name>
<dbReference type="GO" id="GO:0046872">
    <property type="term" value="F:metal ion binding"/>
    <property type="evidence" value="ECO:0007669"/>
    <property type="project" value="UniProtKB-KW"/>
</dbReference>
<dbReference type="GeneID" id="43594500"/>
<dbReference type="GO" id="GO:0003677">
    <property type="term" value="F:DNA binding"/>
    <property type="evidence" value="ECO:0007669"/>
    <property type="project" value="UniProtKB-KW"/>
</dbReference>
<evidence type="ECO:0000313" key="9">
    <source>
        <dbReference type="Proteomes" id="UP000254866"/>
    </source>
</evidence>
<keyword evidence="2" id="KW-0862">Zinc</keyword>
<evidence type="ECO:0000256" key="6">
    <source>
        <dbReference type="ARBA" id="ARBA00023242"/>
    </source>
</evidence>
<keyword evidence="9" id="KW-1185">Reference proteome</keyword>
<proteinExistence type="predicted"/>
<evidence type="ECO:0000256" key="4">
    <source>
        <dbReference type="ARBA" id="ARBA00023125"/>
    </source>
</evidence>
<keyword evidence="4" id="KW-0238">DNA-binding</keyword>
<dbReference type="AlphaFoldDB" id="A0A370U1L5"/>
<organism evidence="8 9">
    <name type="scientific">Venustampulla echinocandica</name>
    <dbReference type="NCBI Taxonomy" id="2656787"/>
    <lineage>
        <taxon>Eukaryota</taxon>
        <taxon>Fungi</taxon>
        <taxon>Dikarya</taxon>
        <taxon>Ascomycota</taxon>
        <taxon>Pezizomycotina</taxon>
        <taxon>Leotiomycetes</taxon>
        <taxon>Helotiales</taxon>
        <taxon>Pleuroascaceae</taxon>
        <taxon>Venustampulla</taxon>
    </lineage>
</organism>
<gene>
    <name evidence="8" type="ORF">BP5553_01651</name>
</gene>
<dbReference type="Proteomes" id="UP000254866">
    <property type="component" value="Unassembled WGS sequence"/>
</dbReference>
<keyword evidence="3" id="KW-0805">Transcription regulation</keyword>
<keyword evidence="1" id="KW-0479">Metal-binding</keyword>
<sequence length="511" mass="56880">MRDPETLVESERASNNPSRPSALPKKRTWRLRRAKPAAPNHPSSSSSWVVGPRSGQDASLASRKCDGYAPPQSRKKRQDSASGPTKVKPEPNPAASVRSEIMRLMSKDGVTTMLGQFPDCTPREKRSLDFFYEWSTAKMAGWHGREFWYGHVPRAGYSEPAVRHAMIALAITHEQMAVINDAIPNDPRMDKSVCLARKIFALQHYSKAVTRLAKIMAERGGAVQKLALINCLIFVIIDFLWGNVATAMVHVQSGADILERWRKKHGKEADVEGSLEAMLVTLFNGTNFGRFSAPTKKAMVDEPERDYFVDLAAARQSIEDITGDANALDREGAAHEDMPKDDLPTARNRAPAEDHRQRLEVWASKFEGLLSTLGPDLVPQQEEEIAAMRVLYFSGLVWIWACADPQPAQPLEVFGQLISVAEDLAKVCVRHGEDATYHIRKCIYDTRVCFSYSFIAKSCTDIGIKERAMALLAKIASGMEGKAVKLREGLVKVESREDNWKTWVKMTGVGS</sequence>
<evidence type="ECO:0000256" key="1">
    <source>
        <dbReference type="ARBA" id="ARBA00022723"/>
    </source>
</evidence>
<protein>
    <submittedName>
        <fullName evidence="8">Uncharacterized protein</fullName>
    </submittedName>
</protein>
<feature type="compositionally biased region" description="Basic and acidic residues" evidence="7">
    <location>
        <begin position="1"/>
        <end position="12"/>
    </location>
</feature>
<dbReference type="EMBL" id="NPIC01000001">
    <property type="protein sequence ID" value="RDL41672.1"/>
    <property type="molecule type" value="Genomic_DNA"/>
</dbReference>
<feature type="region of interest" description="Disordered" evidence="7">
    <location>
        <begin position="1"/>
        <end position="97"/>
    </location>
</feature>
<evidence type="ECO:0000256" key="2">
    <source>
        <dbReference type="ARBA" id="ARBA00022833"/>
    </source>
</evidence>
<evidence type="ECO:0000256" key="5">
    <source>
        <dbReference type="ARBA" id="ARBA00023163"/>
    </source>
</evidence>
<keyword evidence="5" id="KW-0804">Transcription</keyword>
<evidence type="ECO:0000313" key="8">
    <source>
        <dbReference type="EMBL" id="RDL41672.1"/>
    </source>
</evidence>
<dbReference type="OrthoDB" id="2593732at2759"/>
<evidence type="ECO:0000256" key="7">
    <source>
        <dbReference type="SAM" id="MobiDB-lite"/>
    </source>
</evidence>
<feature type="region of interest" description="Disordered" evidence="7">
    <location>
        <begin position="331"/>
        <end position="351"/>
    </location>
</feature>
<dbReference type="PANTHER" id="PTHR36206:SF13">
    <property type="entry name" value="TRANSCRIPTIONAL REGULATORY PROTEIN MOC3"/>
    <property type="match status" value="1"/>
</dbReference>
<feature type="compositionally biased region" description="Basic residues" evidence="7">
    <location>
        <begin position="24"/>
        <end position="35"/>
    </location>
</feature>
<evidence type="ECO:0000256" key="3">
    <source>
        <dbReference type="ARBA" id="ARBA00023015"/>
    </source>
</evidence>
<keyword evidence="6" id="KW-0539">Nucleus</keyword>
<dbReference type="RefSeq" id="XP_031874328.1">
    <property type="nucleotide sequence ID" value="XM_032010274.1"/>
</dbReference>